<proteinExistence type="predicted"/>
<protein>
    <submittedName>
        <fullName evidence="2">DUF2277 domain-containing protein</fullName>
    </submittedName>
</protein>
<sequence length="96" mass="10540">MCRNIHTLHNFEPAATSDEVLAAALQYVRKIAGTTKPSKANQPAFDQAVHDIAHITQHLLDGLVATTPPKNREEEATKAKARALRSGRYPAMQQIP</sequence>
<feature type="region of interest" description="Disordered" evidence="1">
    <location>
        <begin position="68"/>
        <end position="96"/>
    </location>
</feature>
<organism evidence="2 3">
    <name type="scientific">Arthrobacter horti</name>
    <dbReference type="NCBI Taxonomy" id="3068273"/>
    <lineage>
        <taxon>Bacteria</taxon>
        <taxon>Bacillati</taxon>
        <taxon>Actinomycetota</taxon>
        <taxon>Actinomycetes</taxon>
        <taxon>Micrococcales</taxon>
        <taxon>Micrococcaceae</taxon>
        <taxon>Arthrobacter</taxon>
    </lineage>
</organism>
<name>A0ABT9ILE1_9MICC</name>
<dbReference type="EMBL" id="JAVALS010000001">
    <property type="protein sequence ID" value="MDP5225979.1"/>
    <property type="molecule type" value="Genomic_DNA"/>
</dbReference>
<gene>
    <name evidence="2" type="ORF">Q9R02_02305</name>
</gene>
<reference evidence="2 3" key="1">
    <citation type="submission" date="2023-08" db="EMBL/GenBank/DDBJ databases">
        <title>Arthrobacter horti sp. nov., isolated from forest soil.</title>
        <authorList>
            <person name="Park M."/>
        </authorList>
    </citation>
    <scope>NUCLEOTIDE SEQUENCE [LARGE SCALE GENOMIC DNA]</scope>
    <source>
        <strain evidence="2 3">YJM1</strain>
    </source>
</reference>
<keyword evidence="3" id="KW-1185">Reference proteome</keyword>
<dbReference type="RefSeq" id="WP_305995012.1">
    <property type="nucleotide sequence ID" value="NZ_JAVALS010000001.1"/>
</dbReference>
<evidence type="ECO:0000256" key="1">
    <source>
        <dbReference type="SAM" id="MobiDB-lite"/>
    </source>
</evidence>
<evidence type="ECO:0000313" key="2">
    <source>
        <dbReference type="EMBL" id="MDP5225979.1"/>
    </source>
</evidence>
<accession>A0ABT9ILE1</accession>
<evidence type="ECO:0000313" key="3">
    <source>
        <dbReference type="Proteomes" id="UP001232725"/>
    </source>
</evidence>
<dbReference type="Pfam" id="PF10041">
    <property type="entry name" value="DUF2277"/>
    <property type="match status" value="1"/>
</dbReference>
<dbReference type="Proteomes" id="UP001232725">
    <property type="component" value="Unassembled WGS sequence"/>
</dbReference>
<comment type="caution">
    <text evidence="2">The sequence shown here is derived from an EMBL/GenBank/DDBJ whole genome shotgun (WGS) entry which is preliminary data.</text>
</comment>
<dbReference type="InterPro" id="IPR018735">
    <property type="entry name" value="DUF2277"/>
</dbReference>